<dbReference type="EMBL" id="KR063278">
    <property type="protein sequence ID" value="AKJ72526.1"/>
    <property type="molecule type" value="Genomic_DNA"/>
</dbReference>
<keyword evidence="2" id="KW-1185">Reference proteome</keyword>
<dbReference type="GeneID" id="26517449"/>
<dbReference type="RefSeq" id="YP_009189226.1">
    <property type="nucleotide sequence ID" value="NC_028673.1"/>
</dbReference>
<organism evidence="1 2">
    <name type="scientific">Gordonia phage GMA7</name>
    <dbReference type="NCBI Taxonomy" id="1647286"/>
    <lineage>
        <taxon>Viruses</taxon>
        <taxon>Duplodnaviria</taxon>
        <taxon>Heunggongvirae</taxon>
        <taxon>Uroviricota</taxon>
        <taxon>Caudoviricetes</taxon>
        <taxon>Getseptimavirus</taxon>
        <taxon>Getseptimavirus GMA7</taxon>
    </lineage>
</organism>
<dbReference type="KEGG" id="vg:26517449"/>
<reference evidence="1 2" key="1">
    <citation type="journal article" date="2015" name="PLoS ONE">
        <title>Lysis to Kill: Evaluation of the Lytic Abilities, and Genomics of Nine Bacteriophages Infective for Gordonia spp. and Their Potential Use in Activated Sludge Foam Biocontrol.</title>
        <authorList>
            <person name="Dyson Z.A."/>
            <person name="Tucci J."/>
            <person name="Seviour R.J."/>
            <person name="Petrovski S."/>
        </authorList>
    </citation>
    <scope>NUCLEOTIDE SEQUENCE [LARGE SCALE GENOMIC DNA]</scope>
</reference>
<name>A0A0K0N796_9CAUD</name>
<gene>
    <name evidence="1" type="ORF">GMA7_89</name>
</gene>
<sequence length="77" mass="8847">MYEVIVRPNADDIIRGMQDNVIRTVETYREAYAAVVDYAKNTYMELNPGYNRTVGDETYRVFTLDCGFNGAIKVRTV</sequence>
<dbReference type="Proteomes" id="UP000202743">
    <property type="component" value="Segment"/>
</dbReference>
<proteinExistence type="predicted"/>
<protein>
    <submittedName>
        <fullName evidence="1">Uncharacterized protein</fullName>
    </submittedName>
</protein>
<evidence type="ECO:0000313" key="2">
    <source>
        <dbReference type="Proteomes" id="UP000202743"/>
    </source>
</evidence>
<evidence type="ECO:0000313" key="1">
    <source>
        <dbReference type="EMBL" id="AKJ72526.1"/>
    </source>
</evidence>
<accession>A0A0K0N796</accession>